<proteinExistence type="predicted"/>
<organism evidence="1">
    <name type="scientific">Arundo donax</name>
    <name type="common">Giant reed</name>
    <name type="synonym">Donax arundinaceus</name>
    <dbReference type="NCBI Taxonomy" id="35708"/>
    <lineage>
        <taxon>Eukaryota</taxon>
        <taxon>Viridiplantae</taxon>
        <taxon>Streptophyta</taxon>
        <taxon>Embryophyta</taxon>
        <taxon>Tracheophyta</taxon>
        <taxon>Spermatophyta</taxon>
        <taxon>Magnoliopsida</taxon>
        <taxon>Liliopsida</taxon>
        <taxon>Poales</taxon>
        <taxon>Poaceae</taxon>
        <taxon>PACMAD clade</taxon>
        <taxon>Arundinoideae</taxon>
        <taxon>Arundineae</taxon>
        <taxon>Arundo</taxon>
    </lineage>
</organism>
<protein>
    <submittedName>
        <fullName evidence="1">Uncharacterized protein</fullName>
    </submittedName>
</protein>
<dbReference type="EMBL" id="GBRH01164062">
    <property type="protein sequence ID" value="JAE33834.1"/>
    <property type="molecule type" value="Transcribed_RNA"/>
</dbReference>
<reference evidence="1" key="2">
    <citation type="journal article" date="2015" name="Data Brief">
        <title>Shoot transcriptome of the giant reed, Arundo donax.</title>
        <authorList>
            <person name="Barrero R.A."/>
            <person name="Guerrero F.D."/>
            <person name="Moolhuijzen P."/>
            <person name="Goolsby J.A."/>
            <person name="Tidwell J."/>
            <person name="Bellgard S.E."/>
            <person name="Bellgard M.I."/>
        </authorList>
    </citation>
    <scope>NUCLEOTIDE SEQUENCE</scope>
    <source>
        <tissue evidence="1">Shoot tissue taken approximately 20 cm above the soil surface</tissue>
    </source>
</reference>
<evidence type="ECO:0000313" key="1">
    <source>
        <dbReference type="EMBL" id="JAE33834.1"/>
    </source>
</evidence>
<accession>A0A0A9HDD7</accession>
<sequence length="61" mass="7125">MKYPSIQQFQHINLFDIILHFSCQRCFTRGQFLICHCKILQSQNVSLACGPWTHMSSTYAC</sequence>
<dbReference type="AlphaFoldDB" id="A0A0A9HDD7"/>
<reference evidence="1" key="1">
    <citation type="submission" date="2014-09" db="EMBL/GenBank/DDBJ databases">
        <authorList>
            <person name="Magalhaes I.L.F."/>
            <person name="Oliveira U."/>
            <person name="Santos F.R."/>
            <person name="Vidigal T.H.D.A."/>
            <person name="Brescovit A.D."/>
            <person name="Santos A.J."/>
        </authorList>
    </citation>
    <scope>NUCLEOTIDE SEQUENCE</scope>
    <source>
        <tissue evidence="1">Shoot tissue taken approximately 20 cm above the soil surface</tissue>
    </source>
</reference>
<name>A0A0A9HDD7_ARUDO</name>